<keyword evidence="2" id="KW-1185">Reference proteome</keyword>
<name>A0A1Q3EM24_LENED</name>
<accession>A0A1Q3EM24</accession>
<evidence type="ECO:0000313" key="2">
    <source>
        <dbReference type="Proteomes" id="UP000188533"/>
    </source>
</evidence>
<sequence length="66" mass="7609">MISSQLLSNSLAAINHCRIYIETSNDSSMDTDLSLSDFEYHMHLNGAHRKALNAYKQIRILHLIEY</sequence>
<organism evidence="1 2">
    <name type="scientific">Lentinula edodes</name>
    <name type="common">Shiitake mushroom</name>
    <name type="synonym">Lentinus edodes</name>
    <dbReference type="NCBI Taxonomy" id="5353"/>
    <lineage>
        <taxon>Eukaryota</taxon>
        <taxon>Fungi</taxon>
        <taxon>Dikarya</taxon>
        <taxon>Basidiomycota</taxon>
        <taxon>Agaricomycotina</taxon>
        <taxon>Agaricomycetes</taxon>
        <taxon>Agaricomycetidae</taxon>
        <taxon>Agaricales</taxon>
        <taxon>Marasmiineae</taxon>
        <taxon>Omphalotaceae</taxon>
        <taxon>Lentinula</taxon>
    </lineage>
</organism>
<comment type="caution">
    <text evidence="1">The sequence shown here is derived from an EMBL/GenBank/DDBJ whole genome shotgun (WGS) entry which is preliminary data.</text>
</comment>
<reference evidence="1 2" key="2">
    <citation type="submission" date="2017-02" db="EMBL/GenBank/DDBJ databases">
        <title>A genome survey and senescence transcriptome analysis in Lentinula edodes.</title>
        <authorList>
            <person name="Sakamoto Y."/>
            <person name="Nakade K."/>
            <person name="Sato S."/>
            <person name="Yoshida Y."/>
            <person name="Miyazaki K."/>
            <person name="Natsume S."/>
            <person name="Konno N."/>
        </authorList>
    </citation>
    <scope>NUCLEOTIDE SEQUENCE [LARGE SCALE GENOMIC DNA]</scope>
    <source>
        <strain evidence="1 2">NBRC 111202</strain>
    </source>
</reference>
<reference evidence="1 2" key="1">
    <citation type="submission" date="2016-08" db="EMBL/GenBank/DDBJ databases">
        <authorList>
            <consortium name="Lentinula edodes genome sequencing consortium"/>
            <person name="Sakamoto Y."/>
            <person name="Nakade K."/>
            <person name="Sato S."/>
            <person name="Yoshida Y."/>
            <person name="Miyazaki K."/>
            <person name="Natsume S."/>
            <person name="Konno N."/>
        </authorList>
    </citation>
    <scope>NUCLEOTIDE SEQUENCE [LARGE SCALE GENOMIC DNA]</scope>
    <source>
        <strain evidence="1 2">NBRC 111202</strain>
    </source>
</reference>
<protein>
    <submittedName>
        <fullName evidence="1">Uncharacterized protein</fullName>
    </submittedName>
</protein>
<dbReference type="Proteomes" id="UP000188533">
    <property type="component" value="Unassembled WGS sequence"/>
</dbReference>
<dbReference type="AlphaFoldDB" id="A0A1Q3EM24"/>
<proteinExistence type="predicted"/>
<evidence type="ECO:0000313" key="1">
    <source>
        <dbReference type="EMBL" id="GAW08263.1"/>
    </source>
</evidence>
<gene>
    <name evidence="1" type="ORF">LENED_010315</name>
</gene>
<dbReference type="EMBL" id="BDGU01000612">
    <property type="protein sequence ID" value="GAW08263.1"/>
    <property type="molecule type" value="Genomic_DNA"/>
</dbReference>